<dbReference type="AlphaFoldDB" id="A0A812CY19"/>
<gene>
    <name evidence="1" type="ORF">SPHA_43015</name>
</gene>
<evidence type="ECO:0000313" key="2">
    <source>
        <dbReference type="Proteomes" id="UP000597762"/>
    </source>
</evidence>
<sequence>MFIFSRIQSSYDGENNKPNRFDVNSEIQFSQNSIFINGSSESNMFDVNSDSRCSQGNSNSPPLEIVQTVGNASFASTEDEQSYGEMSVSHMSFDENGVTCNSPLLQQRIDEENHHRNQYGEFYNSNGPDLFTQLINARNQLTSMRNISLPSKSSLVEDVFQMYRYDDDIYSRSLKSKCIATIFEFAVVLLISSAASRAFTKFLHASITLEPRSAKTRAVSFPIPELAPVINAVFP</sequence>
<proteinExistence type="predicted"/>
<comment type="caution">
    <text evidence="1">The sequence shown here is derived from an EMBL/GenBank/DDBJ whole genome shotgun (WGS) entry which is preliminary data.</text>
</comment>
<accession>A0A812CY19</accession>
<keyword evidence="2" id="KW-1185">Reference proteome</keyword>
<dbReference type="EMBL" id="CAHIKZ030002129">
    <property type="protein sequence ID" value="CAE1281694.1"/>
    <property type="molecule type" value="Genomic_DNA"/>
</dbReference>
<dbReference type="OrthoDB" id="6106188at2759"/>
<organism evidence="1 2">
    <name type="scientific">Acanthosepion pharaonis</name>
    <name type="common">Pharaoh cuttlefish</name>
    <name type="synonym">Sepia pharaonis</name>
    <dbReference type="NCBI Taxonomy" id="158019"/>
    <lineage>
        <taxon>Eukaryota</taxon>
        <taxon>Metazoa</taxon>
        <taxon>Spiralia</taxon>
        <taxon>Lophotrochozoa</taxon>
        <taxon>Mollusca</taxon>
        <taxon>Cephalopoda</taxon>
        <taxon>Coleoidea</taxon>
        <taxon>Decapodiformes</taxon>
        <taxon>Sepiida</taxon>
        <taxon>Sepiina</taxon>
        <taxon>Sepiidae</taxon>
        <taxon>Acanthosepion</taxon>
    </lineage>
</organism>
<reference evidence="1" key="1">
    <citation type="submission" date="2021-01" db="EMBL/GenBank/DDBJ databases">
        <authorList>
            <person name="Li R."/>
            <person name="Bekaert M."/>
        </authorList>
    </citation>
    <scope>NUCLEOTIDE SEQUENCE</scope>
    <source>
        <strain evidence="1">Farmed</strain>
    </source>
</reference>
<dbReference type="Proteomes" id="UP000597762">
    <property type="component" value="Unassembled WGS sequence"/>
</dbReference>
<evidence type="ECO:0000313" key="1">
    <source>
        <dbReference type="EMBL" id="CAE1281694.1"/>
    </source>
</evidence>
<name>A0A812CY19_ACAPH</name>
<protein>
    <submittedName>
        <fullName evidence="1">Uncharacterized protein</fullName>
    </submittedName>
</protein>